<dbReference type="PROSITE" id="PS50880">
    <property type="entry name" value="TOPRIM"/>
    <property type="match status" value="1"/>
</dbReference>
<dbReference type="AlphaFoldDB" id="B5Y9I3"/>
<gene>
    <name evidence="15" type="primary">topB</name>
    <name evidence="15" type="ordered locus">COPRO5265_1121</name>
</gene>
<evidence type="ECO:0000259" key="13">
    <source>
        <dbReference type="PROSITE" id="PS50880"/>
    </source>
</evidence>
<dbReference type="KEGG" id="cpo:COPRO5265_1121"/>
<dbReference type="EMBL" id="CP001145">
    <property type="protein sequence ID" value="ACI17714.1"/>
    <property type="molecule type" value="Genomic_DNA"/>
</dbReference>
<dbReference type="InterPro" id="IPR005738">
    <property type="entry name" value="TopoIII"/>
</dbReference>
<dbReference type="InterPro" id="IPR034144">
    <property type="entry name" value="TOPRIM_TopoIII"/>
</dbReference>
<keyword evidence="4" id="KW-0479">Metal-binding</keyword>
<dbReference type="PRINTS" id="PR00417">
    <property type="entry name" value="PRTPISMRASEI"/>
</dbReference>
<dbReference type="InterPro" id="IPR013826">
    <property type="entry name" value="Topo_IA_cen_sub3"/>
</dbReference>
<dbReference type="SMART" id="SM00436">
    <property type="entry name" value="TOP1Bc"/>
    <property type="match status" value="1"/>
</dbReference>
<organism evidence="15 16">
    <name type="scientific">Coprothermobacter proteolyticus (strain ATCC 35245 / DSM 5265 / OCM 4 / BT)</name>
    <dbReference type="NCBI Taxonomy" id="309798"/>
    <lineage>
        <taxon>Bacteria</taxon>
        <taxon>Pseudomonadati</taxon>
        <taxon>Coprothermobacterota</taxon>
        <taxon>Coprothermobacteria</taxon>
        <taxon>Coprothermobacterales</taxon>
        <taxon>Coprothermobacteraceae</taxon>
        <taxon>Coprothermobacter</taxon>
    </lineage>
</organism>
<dbReference type="InterPro" id="IPR013824">
    <property type="entry name" value="Topo_IA_cen_sub1"/>
</dbReference>
<evidence type="ECO:0000256" key="7">
    <source>
        <dbReference type="ARBA" id="ARBA00023125"/>
    </source>
</evidence>
<dbReference type="Gene3D" id="2.70.20.10">
    <property type="entry name" value="Topoisomerase I, domain 3"/>
    <property type="match status" value="1"/>
</dbReference>
<dbReference type="InterPro" id="IPR025589">
    <property type="entry name" value="Toprim_C_rpt"/>
</dbReference>
<evidence type="ECO:0000256" key="10">
    <source>
        <dbReference type="ARBA" id="ARBA00031985"/>
    </source>
</evidence>
<dbReference type="PANTHER" id="PTHR11390:SF21">
    <property type="entry name" value="DNA TOPOISOMERASE 3-ALPHA"/>
    <property type="match status" value="1"/>
</dbReference>
<evidence type="ECO:0000256" key="11">
    <source>
        <dbReference type="ARBA" id="ARBA00032235"/>
    </source>
</evidence>
<evidence type="ECO:0000256" key="9">
    <source>
        <dbReference type="ARBA" id="ARBA00030003"/>
    </source>
</evidence>
<dbReference type="GO" id="GO:0043597">
    <property type="term" value="C:cytoplasmic replication fork"/>
    <property type="evidence" value="ECO:0007669"/>
    <property type="project" value="TreeGrafter"/>
</dbReference>
<evidence type="ECO:0000256" key="8">
    <source>
        <dbReference type="ARBA" id="ARBA00023235"/>
    </source>
</evidence>
<dbReference type="InterPro" id="IPR013497">
    <property type="entry name" value="Topo_IA_cen"/>
</dbReference>
<evidence type="ECO:0000259" key="14">
    <source>
        <dbReference type="PROSITE" id="PS52039"/>
    </source>
</evidence>
<dbReference type="InterPro" id="IPR000380">
    <property type="entry name" value="Topo_IA"/>
</dbReference>
<dbReference type="InterPro" id="IPR003602">
    <property type="entry name" value="Topo_IA_DNA-bd_dom"/>
</dbReference>
<dbReference type="HOGENOM" id="CLU_002929_5_2_9"/>
<evidence type="ECO:0000256" key="2">
    <source>
        <dbReference type="ARBA" id="ARBA00009446"/>
    </source>
</evidence>
<evidence type="ECO:0000313" key="16">
    <source>
        <dbReference type="Proteomes" id="UP000001732"/>
    </source>
</evidence>
<dbReference type="EC" id="5.6.2.1" evidence="3"/>
<dbReference type="eggNOG" id="COG0550">
    <property type="taxonomic scope" value="Bacteria"/>
</dbReference>
<evidence type="ECO:0000256" key="6">
    <source>
        <dbReference type="ARBA" id="ARBA00023029"/>
    </source>
</evidence>
<dbReference type="Gene3D" id="3.40.50.140">
    <property type="match status" value="1"/>
</dbReference>
<comment type="similarity">
    <text evidence="2">Belongs to the type IA topoisomerase family.</text>
</comment>
<dbReference type="InterPro" id="IPR013825">
    <property type="entry name" value="Topo_IA_cen_sub2"/>
</dbReference>
<feature type="domain" description="Topo IA-type catalytic" evidence="14">
    <location>
        <begin position="153"/>
        <end position="575"/>
    </location>
</feature>
<name>B5Y9I3_COPPD</name>
<evidence type="ECO:0000313" key="15">
    <source>
        <dbReference type="EMBL" id="ACI17714.1"/>
    </source>
</evidence>
<feature type="domain" description="Toprim" evidence="13">
    <location>
        <begin position="2"/>
        <end position="136"/>
    </location>
</feature>
<dbReference type="Gene3D" id="1.10.460.10">
    <property type="entry name" value="Topoisomerase I, domain 2"/>
    <property type="match status" value="1"/>
</dbReference>
<dbReference type="PROSITE" id="PS52039">
    <property type="entry name" value="TOPO_IA_2"/>
    <property type="match status" value="1"/>
</dbReference>
<evidence type="ECO:0000256" key="4">
    <source>
        <dbReference type="ARBA" id="ARBA00022723"/>
    </source>
</evidence>
<keyword evidence="8 15" id="KW-0413">Isomerase</keyword>
<dbReference type="OrthoDB" id="9803554at2"/>
<dbReference type="STRING" id="309798.COPRO5265_1121"/>
<sequence length="685" mass="78362">MSILIVTEKPSVARQIAAALGKPKKEGNHLVVGEYVIAHAMGHLLQFAYPEHYGERYKKWRLEDLPIMPKEDEWQLVPISKTAVKQLEEIKTLWAKADMVISATDAGREGELIFRLIQQYVGIEKPIKRLWLQSLTKETIREQIKQLLDLSELDNLYASALARAKADWLVGINASRAFTVVSKKEVFSIGRVQTPTLAILVDREKEIQSFVPRIYYKVKVRFEVEGKSFWAESVKEYDQEEAEKLAEELIGKTLIVTEQTEEQAKINPPLLPDLGDLQKFTSRSFKWSAQKTLKILQKLYENALITYPRTDSRYLPTDMKKQVIGTANQLEPLFAKGNWEYVKKLNNRGRIFNNARVTDHFAIIPTGKIKELKGDDEKMFNYVVDRFLAAFYPPALETHQKTVFSYGNHLFEYAAVRVDDPSWYTILGGKESQELLPKIAEVMVLETSAEKRQTRPAPRFTDGMLIAAMETAGKLVESEELAEILKEKGIGTPATRAEIIERLIEMGYVQRNGPQLIPTSKGIMLIDALREVKLQSLTEPELTGEWERRLGLIEKGKETPESFMWSIEEYVKDVVQTLSKEESSKTLKSKQNMPIAKCPFCDGYILEGQKSYYCSNWKEGCKFRVWKNMNGGVITADDVRRLVAEGRTRLKRFRSKAGKAYRAFVVLKDGEVVIEFPTRKKKDGE</sequence>
<dbReference type="RefSeq" id="WP_012544366.1">
    <property type="nucleotide sequence ID" value="NC_011295.1"/>
</dbReference>
<keyword evidence="5" id="KW-0460">Magnesium</keyword>
<evidence type="ECO:0000256" key="1">
    <source>
        <dbReference type="ARBA" id="ARBA00000213"/>
    </source>
</evidence>
<dbReference type="PROSITE" id="PS00396">
    <property type="entry name" value="TOPO_IA_1"/>
    <property type="match status" value="1"/>
</dbReference>
<dbReference type="NCBIfam" id="TIGR01056">
    <property type="entry name" value="topB"/>
    <property type="match status" value="1"/>
</dbReference>
<dbReference type="GO" id="GO:0003677">
    <property type="term" value="F:DNA binding"/>
    <property type="evidence" value="ECO:0007669"/>
    <property type="project" value="UniProtKB-KW"/>
</dbReference>
<evidence type="ECO:0000256" key="5">
    <source>
        <dbReference type="ARBA" id="ARBA00022842"/>
    </source>
</evidence>
<dbReference type="Pfam" id="PF13342">
    <property type="entry name" value="Toprim_Crpt"/>
    <property type="match status" value="1"/>
</dbReference>
<dbReference type="InterPro" id="IPR003601">
    <property type="entry name" value="Topo_IA_2"/>
</dbReference>
<keyword evidence="16" id="KW-1185">Reference proteome</keyword>
<dbReference type="InterPro" id="IPR023406">
    <property type="entry name" value="Topo_IA_AS"/>
</dbReference>
<dbReference type="SMART" id="SM00437">
    <property type="entry name" value="TOP1Ac"/>
    <property type="match status" value="1"/>
</dbReference>
<dbReference type="Gene3D" id="1.10.290.10">
    <property type="entry name" value="Topoisomerase I, domain 4"/>
    <property type="match status" value="1"/>
</dbReference>
<dbReference type="InterPro" id="IPR023405">
    <property type="entry name" value="Topo_IA_core_domain"/>
</dbReference>
<dbReference type="SMART" id="SM00493">
    <property type="entry name" value="TOPRIM"/>
    <property type="match status" value="1"/>
</dbReference>
<dbReference type="GO" id="GO:0006265">
    <property type="term" value="P:DNA topological change"/>
    <property type="evidence" value="ECO:0007669"/>
    <property type="project" value="InterPro"/>
</dbReference>
<dbReference type="Pfam" id="PF01131">
    <property type="entry name" value="Topoisom_bac"/>
    <property type="match status" value="1"/>
</dbReference>
<dbReference type="Pfam" id="PF01751">
    <property type="entry name" value="Toprim"/>
    <property type="match status" value="1"/>
</dbReference>
<protein>
    <recommendedName>
        <fullName evidence="3">DNA topoisomerase</fullName>
        <ecNumber evidence="3">5.6.2.1</ecNumber>
    </recommendedName>
    <alternativeName>
        <fullName evidence="12">Omega-protein</fullName>
    </alternativeName>
    <alternativeName>
        <fullName evidence="11">Relaxing enzyme</fullName>
    </alternativeName>
    <alternativeName>
        <fullName evidence="9">Swivelase</fullName>
    </alternativeName>
    <alternativeName>
        <fullName evidence="10">Untwisting enzyme</fullName>
    </alternativeName>
</protein>
<dbReference type="CDD" id="cd00186">
    <property type="entry name" value="TOP1Ac"/>
    <property type="match status" value="1"/>
</dbReference>
<dbReference type="SUPFAM" id="SSF56712">
    <property type="entry name" value="Prokaryotic type I DNA topoisomerase"/>
    <property type="match status" value="1"/>
</dbReference>
<dbReference type="PANTHER" id="PTHR11390">
    <property type="entry name" value="PROKARYOTIC DNA TOPOISOMERASE"/>
    <property type="match status" value="1"/>
</dbReference>
<reference evidence="16" key="1">
    <citation type="submission" date="2008-08" db="EMBL/GenBank/DDBJ databases">
        <title>The complete genome sequence of Coprothermobacter proteolyticus strain ATCC 5245 / DSM 5265 / BT.</title>
        <authorList>
            <person name="Dodson R.J."/>
            <person name="Durkin A.S."/>
            <person name="Wu M."/>
            <person name="Eisen J."/>
            <person name="Sutton G."/>
        </authorList>
    </citation>
    <scope>NUCLEOTIDE SEQUENCE [LARGE SCALE GENOMIC DNA]</scope>
    <source>
        <strain evidence="16">ATCC 35245 / DSM 5265 / OCM 4 / BT</strain>
    </source>
</reference>
<keyword evidence="6" id="KW-0799">Topoisomerase</keyword>
<evidence type="ECO:0000256" key="3">
    <source>
        <dbReference type="ARBA" id="ARBA00012891"/>
    </source>
</evidence>
<dbReference type="Proteomes" id="UP000001732">
    <property type="component" value="Chromosome"/>
</dbReference>
<accession>B5Y9I3</accession>
<reference evidence="15 16" key="2">
    <citation type="journal article" date="2014" name="Genome Announc.">
        <title>Complete Genome Sequence of Coprothermobacter proteolyticus DSM 5265.</title>
        <authorList>
            <person name="Alexiev A."/>
            <person name="Coil D.A."/>
            <person name="Badger J.H."/>
            <person name="Enticknap J."/>
            <person name="Ward N."/>
            <person name="Robb F.T."/>
            <person name="Eisen J.A."/>
        </authorList>
    </citation>
    <scope>NUCLEOTIDE SEQUENCE [LARGE SCALE GENOMIC DNA]</scope>
    <source>
        <strain evidence="16">ATCC 35245 / DSM 5265 / OCM 4 / BT</strain>
    </source>
</reference>
<evidence type="ECO:0000256" key="12">
    <source>
        <dbReference type="ARBA" id="ARBA00032877"/>
    </source>
</evidence>
<proteinExistence type="inferred from homology"/>
<dbReference type="InterPro" id="IPR006171">
    <property type="entry name" value="TOPRIM_dom"/>
</dbReference>
<dbReference type="GO" id="GO:0003917">
    <property type="term" value="F:DNA topoisomerase type I (single strand cut, ATP-independent) activity"/>
    <property type="evidence" value="ECO:0007669"/>
    <property type="project" value="UniProtKB-EC"/>
</dbReference>
<comment type="catalytic activity">
    <reaction evidence="1">
        <text>ATP-independent breakage of single-stranded DNA, followed by passage and rejoining.</text>
        <dbReference type="EC" id="5.6.2.1"/>
    </reaction>
</comment>
<dbReference type="GO" id="GO:0046872">
    <property type="term" value="F:metal ion binding"/>
    <property type="evidence" value="ECO:0007669"/>
    <property type="project" value="UniProtKB-KW"/>
</dbReference>
<dbReference type="GO" id="GO:0006281">
    <property type="term" value="P:DNA repair"/>
    <property type="evidence" value="ECO:0007669"/>
    <property type="project" value="TreeGrafter"/>
</dbReference>
<dbReference type="CDD" id="cd03362">
    <property type="entry name" value="TOPRIM_TopoIA_TopoIII"/>
    <property type="match status" value="1"/>
</dbReference>
<dbReference type="GO" id="GO:0006310">
    <property type="term" value="P:DNA recombination"/>
    <property type="evidence" value="ECO:0007669"/>
    <property type="project" value="TreeGrafter"/>
</dbReference>
<keyword evidence="7" id="KW-0238">DNA-binding</keyword>